<name>A0ABP9G4G1_9MICC</name>
<keyword evidence="3 6" id="KW-0378">Hydrolase</keyword>
<evidence type="ECO:0000256" key="4">
    <source>
        <dbReference type="ARBA" id="ARBA00022833"/>
    </source>
</evidence>
<comment type="caution">
    <text evidence="9">The sequence shown here is derived from an EMBL/GenBank/DDBJ whole genome shotgun (WGS) entry which is preliminary data.</text>
</comment>
<evidence type="ECO:0000313" key="9">
    <source>
        <dbReference type="EMBL" id="GAA4927279.1"/>
    </source>
</evidence>
<evidence type="ECO:0000256" key="2">
    <source>
        <dbReference type="ARBA" id="ARBA00022723"/>
    </source>
</evidence>
<keyword evidence="2" id="KW-0479">Metal-binding</keyword>
<dbReference type="RefSeq" id="WP_345478494.1">
    <property type="nucleotide sequence ID" value="NZ_BAABLW010000007.1"/>
</dbReference>
<reference evidence="10" key="1">
    <citation type="journal article" date="2019" name="Int. J. Syst. Evol. Microbiol.">
        <title>The Global Catalogue of Microorganisms (GCM) 10K type strain sequencing project: providing services to taxonomists for standard genome sequencing and annotation.</title>
        <authorList>
            <consortium name="The Broad Institute Genomics Platform"/>
            <consortium name="The Broad Institute Genome Sequencing Center for Infectious Disease"/>
            <person name="Wu L."/>
            <person name="Ma J."/>
        </authorList>
    </citation>
    <scope>NUCLEOTIDE SEQUENCE [LARGE SCALE GENOMIC DNA]</scope>
    <source>
        <strain evidence="10">JCM 19129</strain>
    </source>
</reference>
<keyword evidence="5 6" id="KW-0482">Metalloprotease</keyword>
<dbReference type="PANTHER" id="PTHR34978">
    <property type="entry name" value="POSSIBLE SENSOR-TRANSDUCER PROTEIN BLAR"/>
    <property type="match status" value="1"/>
</dbReference>
<dbReference type="Proteomes" id="UP001500368">
    <property type="component" value="Unassembled WGS sequence"/>
</dbReference>
<keyword evidence="7" id="KW-0472">Membrane</keyword>
<proteinExistence type="inferred from homology"/>
<dbReference type="EMBL" id="BAABLW010000007">
    <property type="protein sequence ID" value="GAA4927279.1"/>
    <property type="molecule type" value="Genomic_DNA"/>
</dbReference>
<dbReference type="Pfam" id="PF01435">
    <property type="entry name" value="Peptidase_M48"/>
    <property type="match status" value="1"/>
</dbReference>
<feature type="transmembrane region" description="Helical" evidence="7">
    <location>
        <begin position="96"/>
        <end position="118"/>
    </location>
</feature>
<keyword evidence="7" id="KW-0812">Transmembrane</keyword>
<gene>
    <name evidence="9" type="ORF">GCM10025790_26730</name>
</gene>
<keyword evidence="4 6" id="KW-0862">Zinc</keyword>
<accession>A0ABP9G4G1</accession>
<keyword evidence="10" id="KW-1185">Reference proteome</keyword>
<evidence type="ECO:0000256" key="3">
    <source>
        <dbReference type="ARBA" id="ARBA00022801"/>
    </source>
</evidence>
<keyword evidence="7" id="KW-1133">Transmembrane helix</keyword>
<comment type="cofactor">
    <cofactor evidence="6">
        <name>Zn(2+)</name>
        <dbReference type="ChEBI" id="CHEBI:29105"/>
    </cofactor>
    <text evidence="6">Binds 1 zinc ion per subunit.</text>
</comment>
<evidence type="ECO:0000256" key="7">
    <source>
        <dbReference type="SAM" id="Phobius"/>
    </source>
</evidence>
<dbReference type="InterPro" id="IPR001915">
    <property type="entry name" value="Peptidase_M48"/>
</dbReference>
<evidence type="ECO:0000256" key="1">
    <source>
        <dbReference type="ARBA" id="ARBA00022670"/>
    </source>
</evidence>
<protein>
    <submittedName>
        <fullName evidence="9">M56 family metallopeptidase</fullName>
    </submittedName>
</protein>
<feature type="domain" description="Peptidase M48" evidence="8">
    <location>
        <begin position="153"/>
        <end position="213"/>
    </location>
</feature>
<evidence type="ECO:0000259" key="8">
    <source>
        <dbReference type="Pfam" id="PF01435"/>
    </source>
</evidence>
<organism evidence="9 10">
    <name type="scientific">Nesterenkonia rhizosphaerae</name>
    <dbReference type="NCBI Taxonomy" id="1348272"/>
    <lineage>
        <taxon>Bacteria</taxon>
        <taxon>Bacillati</taxon>
        <taxon>Actinomycetota</taxon>
        <taxon>Actinomycetes</taxon>
        <taxon>Micrococcales</taxon>
        <taxon>Micrococcaceae</taxon>
        <taxon>Nesterenkonia</taxon>
    </lineage>
</organism>
<dbReference type="InterPro" id="IPR052173">
    <property type="entry name" value="Beta-lactam_resp_regulator"/>
</dbReference>
<evidence type="ECO:0000256" key="6">
    <source>
        <dbReference type="RuleBase" id="RU003983"/>
    </source>
</evidence>
<dbReference type="CDD" id="cd07326">
    <property type="entry name" value="M56_BlaR1_MecR1_like"/>
    <property type="match status" value="1"/>
</dbReference>
<evidence type="ECO:0000313" key="10">
    <source>
        <dbReference type="Proteomes" id="UP001500368"/>
    </source>
</evidence>
<dbReference type="Gene3D" id="3.30.2010.10">
    <property type="entry name" value="Metalloproteases ('zincins'), catalytic domain"/>
    <property type="match status" value="1"/>
</dbReference>
<feature type="transmembrane region" description="Helical" evidence="7">
    <location>
        <begin position="300"/>
        <end position="321"/>
    </location>
</feature>
<evidence type="ECO:0000256" key="5">
    <source>
        <dbReference type="ARBA" id="ARBA00023049"/>
    </source>
</evidence>
<keyword evidence="1 6" id="KW-0645">Protease</keyword>
<dbReference type="PANTHER" id="PTHR34978:SF3">
    <property type="entry name" value="SLR0241 PROTEIN"/>
    <property type="match status" value="1"/>
</dbReference>
<sequence>MEFLALFLAALAFLLAVPVPRLLHQASFRVRSPWTAMLLWQSIALAGGLSLVGAPMIYGLAPFGDSLLEAVVTVLRLLTQEDFAALEDLNVHPTHIFALCLGVLLCGHLLLTLARTYIRVLNARRRHRQLVGLLSTPLAQEQDPETAHLVDTHIIEHDAPLAYCLPGRTNASSVTVLSRGLLVQLSEAELAAVVAHEKTHLAQRHHLLTMAFEAWYRALPWLPTTRYGREAVLELTEMLADDGALAESSREDLLRSIATTGSGEDQPSPDAAAPQAQGGLITGARLQRLLLPPAPLTRTASLGIASSALALLAIPTGLILLS</sequence>
<comment type="similarity">
    <text evidence="6">Belongs to the peptidase M48 family.</text>
</comment>